<feature type="region of interest" description="Disordered" evidence="1">
    <location>
        <begin position="264"/>
        <end position="409"/>
    </location>
</feature>
<dbReference type="AlphaFoldDB" id="A0A3S0Z3Z9"/>
<evidence type="ECO:0000256" key="1">
    <source>
        <dbReference type="SAM" id="MobiDB-lite"/>
    </source>
</evidence>
<proteinExistence type="predicted"/>
<evidence type="ECO:0000313" key="3">
    <source>
        <dbReference type="Proteomes" id="UP000271974"/>
    </source>
</evidence>
<organism evidence="2 3">
    <name type="scientific">Elysia chlorotica</name>
    <name type="common">Eastern emerald elysia</name>
    <name type="synonym">Sea slug</name>
    <dbReference type="NCBI Taxonomy" id="188477"/>
    <lineage>
        <taxon>Eukaryota</taxon>
        <taxon>Metazoa</taxon>
        <taxon>Spiralia</taxon>
        <taxon>Lophotrochozoa</taxon>
        <taxon>Mollusca</taxon>
        <taxon>Gastropoda</taxon>
        <taxon>Heterobranchia</taxon>
        <taxon>Euthyneura</taxon>
        <taxon>Panpulmonata</taxon>
        <taxon>Sacoglossa</taxon>
        <taxon>Placobranchoidea</taxon>
        <taxon>Plakobranchidae</taxon>
        <taxon>Elysia</taxon>
    </lineage>
</organism>
<evidence type="ECO:0000313" key="2">
    <source>
        <dbReference type="EMBL" id="RUS70175.1"/>
    </source>
</evidence>
<feature type="compositionally biased region" description="Basic and acidic residues" evidence="1">
    <location>
        <begin position="12"/>
        <end position="24"/>
    </location>
</feature>
<dbReference type="STRING" id="188477.A0A3S0Z3Z9"/>
<feature type="compositionally biased region" description="Low complexity" evidence="1">
    <location>
        <begin position="341"/>
        <end position="355"/>
    </location>
</feature>
<keyword evidence="3" id="KW-1185">Reference proteome</keyword>
<sequence>MKRKRSIVKLKITKESRPSTKDTRASTTSKTGGGVKSKAGGRSPTRSKDVSILGGATDGRSAGKSGGARSDKEFAEIAIQDEGGDPASATVDEKARTPATRLGRRSKSNLAPVLESDLDSAFDLFDDQAWASVPKDEVSNRFAQFRRLSTNKLQELEDQLSLVTAKTRRKVATLKAQFQEHKGKWEAERRVLIEQVDQSIRLQGDAEKEADAAMTQLEDFISEQERLEQEEEQQRSEVLHASASLTPHSNAAMTQLEDFISEQERLEQEEEQQRSEVLHASASLTPHSNAAMTPAQGRSEDHTPTAGTPLPQQSGSPDPDGELQRLMQQTDDAKSARQVESGPASAITRSSSSGSVLMGQGLLDITKPFKEPSPSPDVPSRENSSAQFAVPAEKEGPKKKGRSHTPRSP</sequence>
<feature type="compositionally biased region" description="Basic residues" evidence="1">
    <location>
        <begin position="399"/>
        <end position="409"/>
    </location>
</feature>
<protein>
    <submittedName>
        <fullName evidence="2">Uncharacterized protein</fullName>
    </submittedName>
</protein>
<gene>
    <name evidence="2" type="ORF">EGW08_022059</name>
</gene>
<dbReference type="PANTHER" id="PTHR37915:SF3">
    <property type="match status" value="1"/>
</dbReference>
<accession>A0A3S0Z3Z9</accession>
<dbReference type="EMBL" id="RQTK01001471">
    <property type="protein sequence ID" value="RUS70175.1"/>
    <property type="molecule type" value="Genomic_DNA"/>
</dbReference>
<feature type="compositionally biased region" description="Polar residues" evidence="1">
    <location>
        <begin position="282"/>
        <end position="291"/>
    </location>
</feature>
<dbReference type="Proteomes" id="UP000271974">
    <property type="component" value="Unassembled WGS sequence"/>
</dbReference>
<reference evidence="2 3" key="1">
    <citation type="submission" date="2019-01" db="EMBL/GenBank/DDBJ databases">
        <title>A draft genome assembly of the solar-powered sea slug Elysia chlorotica.</title>
        <authorList>
            <person name="Cai H."/>
            <person name="Li Q."/>
            <person name="Fang X."/>
            <person name="Li J."/>
            <person name="Curtis N.E."/>
            <person name="Altenburger A."/>
            <person name="Shibata T."/>
            <person name="Feng M."/>
            <person name="Maeda T."/>
            <person name="Schwartz J.A."/>
            <person name="Shigenobu S."/>
            <person name="Lundholm N."/>
            <person name="Nishiyama T."/>
            <person name="Yang H."/>
            <person name="Hasebe M."/>
            <person name="Li S."/>
            <person name="Pierce S.K."/>
            <person name="Wang J."/>
        </authorList>
    </citation>
    <scope>NUCLEOTIDE SEQUENCE [LARGE SCALE GENOMIC DNA]</scope>
    <source>
        <strain evidence="2">EC2010</strain>
        <tissue evidence="2">Whole organism of an adult</tissue>
    </source>
</reference>
<feature type="region of interest" description="Disordered" evidence="1">
    <location>
        <begin position="1"/>
        <end position="110"/>
    </location>
</feature>
<dbReference type="OrthoDB" id="6159348at2759"/>
<name>A0A3S0Z3Z9_ELYCH</name>
<feature type="compositionally biased region" description="Basic and acidic residues" evidence="1">
    <location>
        <begin position="264"/>
        <end position="277"/>
    </location>
</feature>
<comment type="caution">
    <text evidence="2">The sequence shown here is derived from an EMBL/GenBank/DDBJ whole genome shotgun (WGS) entry which is preliminary data.</text>
</comment>
<dbReference type="PANTHER" id="PTHR37915">
    <property type="match status" value="1"/>
</dbReference>